<comment type="caution">
    <text evidence="1">The sequence shown here is derived from an EMBL/GenBank/DDBJ whole genome shotgun (WGS) entry which is preliminary data.</text>
</comment>
<evidence type="ECO:0000313" key="1">
    <source>
        <dbReference type="EMBL" id="KAL2629317.1"/>
    </source>
</evidence>
<name>A0ABD1YIL1_9MARC</name>
<evidence type="ECO:0000313" key="2">
    <source>
        <dbReference type="Proteomes" id="UP001605036"/>
    </source>
</evidence>
<sequence>MSEYMHFRYYTITPATAMFKVFRFHIAEEIELSIGGRLLVILHHDAVIHNFLVSTVGLFGRCLAVEARSVHQMQSCCSQRHVLPVRSVITLLWLTLPYQLPVGDGTSKTSNLN</sequence>
<accession>A0ABD1YIL1</accession>
<dbReference type="AlphaFoldDB" id="A0ABD1YIL1"/>
<reference evidence="1 2" key="1">
    <citation type="submission" date="2024-09" db="EMBL/GenBank/DDBJ databases">
        <title>Chromosome-scale assembly of Riccia fluitans.</title>
        <authorList>
            <person name="Paukszto L."/>
            <person name="Sawicki J."/>
            <person name="Karawczyk K."/>
            <person name="Piernik-Szablinska J."/>
            <person name="Szczecinska M."/>
            <person name="Mazdziarz M."/>
        </authorList>
    </citation>
    <scope>NUCLEOTIDE SEQUENCE [LARGE SCALE GENOMIC DNA]</scope>
    <source>
        <strain evidence="1">Rf_01</strain>
        <tissue evidence="1">Aerial parts of the thallus</tissue>
    </source>
</reference>
<proteinExistence type="predicted"/>
<keyword evidence="2" id="KW-1185">Reference proteome</keyword>
<dbReference type="Proteomes" id="UP001605036">
    <property type="component" value="Unassembled WGS sequence"/>
</dbReference>
<protein>
    <submittedName>
        <fullName evidence="1">Uncharacterized protein</fullName>
    </submittedName>
</protein>
<gene>
    <name evidence="1" type="ORF">R1flu_014003</name>
</gene>
<organism evidence="1 2">
    <name type="scientific">Riccia fluitans</name>
    <dbReference type="NCBI Taxonomy" id="41844"/>
    <lineage>
        <taxon>Eukaryota</taxon>
        <taxon>Viridiplantae</taxon>
        <taxon>Streptophyta</taxon>
        <taxon>Embryophyta</taxon>
        <taxon>Marchantiophyta</taxon>
        <taxon>Marchantiopsida</taxon>
        <taxon>Marchantiidae</taxon>
        <taxon>Marchantiales</taxon>
        <taxon>Ricciaceae</taxon>
        <taxon>Riccia</taxon>
    </lineage>
</organism>
<dbReference type="EMBL" id="JBHFFA010000004">
    <property type="protein sequence ID" value="KAL2629317.1"/>
    <property type="molecule type" value="Genomic_DNA"/>
</dbReference>